<reference evidence="1 2" key="1">
    <citation type="submission" date="2023-03" db="EMBL/GenBank/DDBJ databases">
        <title>NovoSphingobium album sp. nov. isolated from polycyclic aromatic hydrocarbons- and heavy-metal polluted soil.</title>
        <authorList>
            <person name="Liu Z."/>
            <person name="Wang K."/>
        </authorList>
    </citation>
    <scope>NUCLEOTIDE SEQUENCE [LARGE SCALE GENOMIC DNA]</scope>
    <source>
        <strain evidence="1 2">H3SJ31-1</strain>
    </source>
</reference>
<dbReference type="Proteomes" id="UP001216253">
    <property type="component" value="Unassembled WGS sequence"/>
</dbReference>
<dbReference type="RefSeq" id="WP_275230261.1">
    <property type="nucleotide sequence ID" value="NZ_JARESE010000073.1"/>
</dbReference>
<name>A0ABT5WW88_9SPHN</name>
<organism evidence="1 2">
    <name type="scientific">Novosphingobium album</name>
    <name type="common">ex Liu et al. 2023</name>
    <dbReference type="NCBI Taxonomy" id="3031130"/>
    <lineage>
        <taxon>Bacteria</taxon>
        <taxon>Pseudomonadati</taxon>
        <taxon>Pseudomonadota</taxon>
        <taxon>Alphaproteobacteria</taxon>
        <taxon>Sphingomonadales</taxon>
        <taxon>Sphingomonadaceae</taxon>
        <taxon>Novosphingobium</taxon>
    </lineage>
</organism>
<dbReference type="InterPro" id="IPR042099">
    <property type="entry name" value="ANL_N_sf"/>
</dbReference>
<evidence type="ECO:0000313" key="2">
    <source>
        <dbReference type="Proteomes" id="UP001216253"/>
    </source>
</evidence>
<gene>
    <name evidence="1" type="ORF">PYV00_20850</name>
</gene>
<accession>A0ABT5WW88</accession>
<evidence type="ECO:0008006" key="3">
    <source>
        <dbReference type="Google" id="ProtNLM"/>
    </source>
</evidence>
<proteinExistence type="predicted"/>
<dbReference type="EMBL" id="JARESE010000073">
    <property type="protein sequence ID" value="MDE8654148.1"/>
    <property type="molecule type" value="Genomic_DNA"/>
</dbReference>
<protein>
    <recommendedName>
        <fullName evidence="3">Acyl-protein synthetase LuxE domain-containing protein</fullName>
    </recommendedName>
</protein>
<comment type="caution">
    <text evidence="1">The sequence shown here is derived from an EMBL/GenBank/DDBJ whole genome shotgun (WGS) entry which is preliminary data.</text>
</comment>
<evidence type="ECO:0000313" key="1">
    <source>
        <dbReference type="EMBL" id="MDE8654148.1"/>
    </source>
</evidence>
<keyword evidence="2" id="KW-1185">Reference proteome</keyword>
<sequence length="449" mass="48796">MGEHAAGLMRHMGDGSGYDLAWQDVREAQVAAMNERLQERIDAVKLVGFRAREAGVTKIERLEDVVPLLLPHTAYKSYPESFLSQKRWDRLTKWLGTVSPYPVDDVDLEGIDDIDEWIERLAQAGHYVSCSSGTTGKSAMLVGSLTDMEWSSRDAVAACAWGSGIAPARDRLVFGLAPVAAVPRNHFIGQALFAAFGIEGSERFTYPVPPITIGSITRMVTLRKAMADGTAMPDDLAEFERVSAERQAAMDAASGIAAEALIAARGEKLYVSGMWAALHAVAGEVRKRGYSGADFHPENTCYIGGGLKGAQLPGDYREFIFDTFNLKPERNFQMYGMQEIGTAMPRCREGGRYHVPPWLVCLPLDRDGETLLPMGQGPVEGRAAFFDLSLDGRWGGVISGDHIEIDFSPCACGAHSPSIRDNVTRIKDLAGDDKISCSGTVDAYVRGVA</sequence>
<dbReference type="Gene3D" id="3.40.50.12780">
    <property type="entry name" value="N-terminal domain of ligase-like"/>
    <property type="match status" value="1"/>
</dbReference>